<dbReference type="AlphaFoldDB" id="A0A0A8YSX7"/>
<dbReference type="EMBL" id="GBRH01268234">
    <property type="protein sequence ID" value="JAD29661.1"/>
    <property type="molecule type" value="Transcribed_RNA"/>
</dbReference>
<sequence>MLWRKLGKAPPGAVQEPMQTRTTRPGERGGGKRRNRVSHRMIELMVCGQQRPRTWAG</sequence>
<reference evidence="2" key="1">
    <citation type="submission" date="2014-09" db="EMBL/GenBank/DDBJ databases">
        <authorList>
            <person name="Magalhaes I.L.F."/>
            <person name="Oliveira U."/>
            <person name="Santos F.R."/>
            <person name="Vidigal T.H.D.A."/>
            <person name="Brescovit A.D."/>
            <person name="Santos A.J."/>
        </authorList>
    </citation>
    <scope>NUCLEOTIDE SEQUENCE</scope>
    <source>
        <tissue evidence="2">Shoot tissue taken approximately 20 cm above the soil surface</tissue>
    </source>
</reference>
<reference evidence="2" key="2">
    <citation type="journal article" date="2015" name="Data Brief">
        <title>Shoot transcriptome of the giant reed, Arundo donax.</title>
        <authorList>
            <person name="Barrero R.A."/>
            <person name="Guerrero F.D."/>
            <person name="Moolhuijzen P."/>
            <person name="Goolsby J.A."/>
            <person name="Tidwell J."/>
            <person name="Bellgard S.E."/>
            <person name="Bellgard M.I."/>
        </authorList>
    </citation>
    <scope>NUCLEOTIDE SEQUENCE</scope>
    <source>
        <tissue evidence="2">Shoot tissue taken approximately 20 cm above the soil surface</tissue>
    </source>
</reference>
<evidence type="ECO:0000256" key="1">
    <source>
        <dbReference type="SAM" id="MobiDB-lite"/>
    </source>
</evidence>
<protein>
    <submittedName>
        <fullName evidence="2">Uncharacterized protein</fullName>
    </submittedName>
</protein>
<accession>A0A0A8YSX7</accession>
<feature type="region of interest" description="Disordered" evidence="1">
    <location>
        <begin position="1"/>
        <end position="36"/>
    </location>
</feature>
<evidence type="ECO:0000313" key="2">
    <source>
        <dbReference type="EMBL" id="JAD29661.1"/>
    </source>
</evidence>
<proteinExistence type="predicted"/>
<name>A0A0A8YSX7_ARUDO</name>
<organism evidence="2">
    <name type="scientific">Arundo donax</name>
    <name type="common">Giant reed</name>
    <name type="synonym">Donax arundinaceus</name>
    <dbReference type="NCBI Taxonomy" id="35708"/>
    <lineage>
        <taxon>Eukaryota</taxon>
        <taxon>Viridiplantae</taxon>
        <taxon>Streptophyta</taxon>
        <taxon>Embryophyta</taxon>
        <taxon>Tracheophyta</taxon>
        <taxon>Spermatophyta</taxon>
        <taxon>Magnoliopsida</taxon>
        <taxon>Liliopsida</taxon>
        <taxon>Poales</taxon>
        <taxon>Poaceae</taxon>
        <taxon>PACMAD clade</taxon>
        <taxon>Arundinoideae</taxon>
        <taxon>Arundineae</taxon>
        <taxon>Arundo</taxon>
    </lineage>
</organism>